<dbReference type="GO" id="GO:0005992">
    <property type="term" value="P:trehalose biosynthetic process"/>
    <property type="evidence" value="ECO:0007669"/>
    <property type="project" value="InterPro"/>
</dbReference>
<proteinExistence type="inferred from homology"/>
<dbReference type="Pfam" id="PF00982">
    <property type="entry name" value="Glyco_transf_20"/>
    <property type="match status" value="1"/>
</dbReference>
<evidence type="ECO:0000256" key="1">
    <source>
        <dbReference type="ARBA" id="ARBA00008799"/>
    </source>
</evidence>
<dbReference type="RefSeq" id="WP_015752329.1">
    <property type="nucleotide sequence ID" value="NC_013223.1"/>
</dbReference>
<sequence length="495" mass="56666">MSYSDQQRLIVVSNRLPIALKWMDDHWEVNPGSGGLVTALAPVLGKRGGIWVGWPGTDVEADVSAPLDRFSREQGYDLVPVPLSASDVQGYYEGFSNAVLWPLFHDFHTHCNFQPDFWRTYETVNSRFAERIQSVARDDDYIWVHDYHLMSVARKLRESGGKRQCGFFLHIPFPAPDTFMKLPWRRELVRDLLSFDLVGMQTQRDVSNFVHVMRSLCSDVETEGGRNFQRVSCGPLSTKVGAFPISIDFNAFEKQASSREVSQRTASLNRLHANRQILLGIDRLDYTKGIPARLEALRQALLHYPDLQGKISLVQVVVPSREHVPEYKKLKVEIERLVGEINGQFTTPGWIPIHYLYRSLPREELISFYRFADMALVTPLRDGMNLVAKEYCACNYREDGVLILSEFAGTAAQFFEHAILVNPYDVEGMARAIRQGYYMPREERRHRMRALRNQVAGADIHWWVDSFLHATEQDPKSGGPLSVQSLHYLASEEVF</sequence>
<dbReference type="InterPro" id="IPR001830">
    <property type="entry name" value="Glyco_trans_20"/>
</dbReference>
<evidence type="ECO:0000313" key="3">
    <source>
        <dbReference type="Proteomes" id="UP000001052"/>
    </source>
</evidence>
<dbReference type="CDD" id="cd03788">
    <property type="entry name" value="GT20_TPS"/>
    <property type="match status" value="1"/>
</dbReference>
<evidence type="ECO:0000313" key="2">
    <source>
        <dbReference type="EMBL" id="ACV69186.1"/>
    </source>
</evidence>
<dbReference type="STRING" id="485915.Dret_1902"/>
<dbReference type="PANTHER" id="PTHR10788:SF106">
    <property type="entry name" value="BCDNA.GH08860"/>
    <property type="match status" value="1"/>
</dbReference>
<comment type="similarity">
    <text evidence="1">Belongs to the glycosyltransferase 20 family.</text>
</comment>
<dbReference type="SUPFAM" id="SSF53756">
    <property type="entry name" value="UDP-Glycosyltransferase/glycogen phosphorylase"/>
    <property type="match status" value="1"/>
</dbReference>
<dbReference type="Proteomes" id="UP000001052">
    <property type="component" value="Chromosome"/>
</dbReference>
<keyword evidence="2" id="KW-0328">Glycosyltransferase</keyword>
<protein>
    <submittedName>
        <fullName evidence="2">Alpha,alpha-trehalose-phosphate synthase (UDP-forming)</fullName>
        <ecNumber evidence="2">2.4.1.15</ecNumber>
    </submittedName>
</protein>
<dbReference type="GO" id="GO:0005829">
    <property type="term" value="C:cytosol"/>
    <property type="evidence" value="ECO:0007669"/>
    <property type="project" value="TreeGrafter"/>
</dbReference>
<reference evidence="3" key="1">
    <citation type="submission" date="2009-09" db="EMBL/GenBank/DDBJ databases">
        <title>The complete chromosome of Desulfohalobium retbaense DSM 5692.</title>
        <authorList>
            <consortium name="US DOE Joint Genome Institute (JGI-PGF)"/>
            <person name="Lucas S."/>
            <person name="Copeland A."/>
            <person name="Lapidus A."/>
            <person name="Glavina del Rio T."/>
            <person name="Dalin E."/>
            <person name="Tice H."/>
            <person name="Bruce D."/>
            <person name="Goodwin L."/>
            <person name="Pitluck S."/>
            <person name="Kyrpides N."/>
            <person name="Mavromatis K."/>
            <person name="Ivanova N."/>
            <person name="Mikhailova N."/>
            <person name="Munk A.C."/>
            <person name="Brettin T."/>
            <person name="Detter J.C."/>
            <person name="Han C."/>
            <person name="Tapia R."/>
            <person name="Larimer F."/>
            <person name="Land M."/>
            <person name="Hauser L."/>
            <person name="Markowitz V."/>
            <person name="Cheng J.-F."/>
            <person name="Hugenholtz P."/>
            <person name="Woyke T."/>
            <person name="Wu D."/>
            <person name="Spring S."/>
            <person name="Klenk H.-P."/>
            <person name="Eisen J.A."/>
        </authorList>
    </citation>
    <scope>NUCLEOTIDE SEQUENCE [LARGE SCALE GENOMIC DNA]</scope>
    <source>
        <strain evidence="3">DSM 5692</strain>
    </source>
</reference>
<accession>C8X4G3</accession>
<dbReference type="EC" id="2.4.1.15" evidence="2"/>
<dbReference type="eggNOG" id="COG0380">
    <property type="taxonomic scope" value="Bacteria"/>
</dbReference>
<keyword evidence="2" id="KW-0808">Transferase</keyword>
<name>C8X4G3_DESRD</name>
<gene>
    <name evidence="2" type="ordered locus">Dret_1902</name>
</gene>
<dbReference type="GO" id="GO:0004805">
    <property type="term" value="F:trehalose-phosphatase activity"/>
    <property type="evidence" value="ECO:0007669"/>
    <property type="project" value="TreeGrafter"/>
</dbReference>
<organism evidence="2 3">
    <name type="scientific">Desulfohalobium retbaense (strain ATCC 49708 / DSM 5692 / JCM 16813 / HR100)</name>
    <dbReference type="NCBI Taxonomy" id="485915"/>
    <lineage>
        <taxon>Bacteria</taxon>
        <taxon>Pseudomonadati</taxon>
        <taxon>Thermodesulfobacteriota</taxon>
        <taxon>Desulfovibrionia</taxon>
        <taxon>Desulfovibrionales</taxon>
        <taxon>Desulfohalobiaceae</taxon>
        <taxon>Desulfohalobium</taxon>
    </lineage>
</organism>
<dbReference type="Gene3D" id="3.40.50.2000">
    <property type="entry name" value="Glycogen Phosphorylase B"/>
    <property type="match status" value="2"/>
</dbReference>
<dbReference type="OrthoDB" id="9815690at2"/>
<dbReference type="GO" id="GO:0003825">
    <property type="term" value="F:alpha,alpha-trehalose-phosphate synthase (UDP-forming) activity"/>
    <property type="evidence" value="ECO:0007669"/>
    <property type="project" value="UniProtKB-EC"/>
</dbReference>
<dbReference type="HOGENOM" id="CLU_002351_7_1_7"/>
<dbReference type="AlphaFoldDB" id="C8X4G3"/>
<dbReference type="EMBL" id="CP001734">
    <property type="protein sequence ID" value="ACV69186.1"/>
    <property type="molecule type" value="Genomic_DNA"/>
</dbReference>
<dbReference type="KEGG" id="drt:Dret_1902"/>
<reference evidence="2 3" key="2">
    <citation type="journal article" date="2010" name="Stand. Genomic Sci.">
        <title>Complete genome sequence of Desulfohalobium retbaense type strain (HR(100)).</title>
        <authorList>
            <person name="Spring S."/>
            <person name="Nolan M."/>
            <person name="Lapidus A."/>
            <person name="Glavina Del Rio T."/>
            <person name="Copeland A."/>
            <person name="Tice H."/>
            <person name="Cheng J.F."/>
            <person name="Lucas S."/>
            <person name="Land M."/>
            <person name="Chen F."/>
            <person name="Bruce D."/>
            <person name="Goodwin L."/>
            <person name="Pitluck S."/>
            <person name="Ivanova N."/>
            <person name="Mavromatis K."/>
            <person name="Mikhailova N."/>
            <person name="Pati A."/>
            <person name="Chen A."/>
            <person name="Palaniappan K."/>
            <person name="Hauser L."/>
            <person name="Chang Y.J."/>
            <person name="Jeffries C.D."/>
            <person name="Munk C."/>
            <person name="Kiss H."/>
            <person name="Chain P."/>
            <person name="Han C."/>
            <person name="Brettin T."/>
            <person name="Detter J.C."/>
            <person name="Schuler E."/>
            <person name="Goker M."/>
            <person name="Rohde M."/>
            <person name="Bristow J."/>
            <person name="Eisen J.A."/>
            <person name="Markowitz V."/>
            <person name="Hugenholtz P."/>
            <person name="Kyrpides N.C."/>
            <person name="Klenk H.P."/>
        </authorList>
    </citation>
    <scope>NUCLEOTIDE SEQUENCE [LARGE SCALE GENOMIC DNA]</scope>
    <source>
        <strain evidence="2 3">DSM 5692</strain>
    </source>
</reference>
<dbReference type="PANTHER" id="PTHR10788">
    <property type="entry name" value="TREHALOSE-6-PHOSPHATE SYNTHASE"/>
    <property type="match status" value="1"/>
</dbReference>
<dbReference type="CAZy" id="GT20">
    <property type="family name" value="Glycosyltransferase Family 20"/>
</dbReference>
<keyword evidence="3" id="KW-1185">Reference proteome</keyword>